<protein>
    <submittedName>
        <fullName evidence="1">Uncharacterized protein</fullName>
    </submittedName>
</protein>
<proteinExistence type="predicted"/>
<dbReference type="OrthoDB" id="2947980at2759"/>
<keyword evidence="2" id="KW-1185">Reference proteome</keyword>
<dbReference type="AlphaFoldDB" id="A0A0C9Y8B8"/>
<dbReference type="EMBL" id="KN838536">
    <property type="protein sequence ID" value="KIK10279.1"/>
    <property type="molecule type" value="Genomic_DNA"/>
</dbReference>
<evidence type="ECO:0000313" key="1">
    <source>
        <dbReference type="EMBL" id="KIK10279.1"/>
    </source>
</evidence>
<organism evidence="1 2">
    <name type="scientific">Laccaria amethystina LaAM-08-1</name>
    <dbReference type="NCBI Taxonomy" id="1095629"/>
    <lineage>
        <taxon>Eukaryota</taxon>
        <taxon>Fungi</taxon>
        <taxon>Dikarya</taxon>
        <taxon>Basidiomycota</taxon>
        <taxon>Agaricomycotina</taxon>
        <taxon>Agaricomycetes</taxon>
        <taxon>Agaricomycetidae</taxon>
        <taxon>Agaricales</taxon>
        <taxon>Agaricineae</taxon>
        <taxon>Hydnangiaceae</taxon>
        <taxon>Laccaria</taxon>
    </lineage>
</organism>
<name>A0A0C9Y8B8_9AGAR</name>
<reference evidence="1 2" key="1">
    <citation type="submission" date="2014-04" db="EMBL/GenBank/DDBJ databases">
        <authorList>
            <consortium name="DOE Joint Genome Institute"/>
            <person name="Kuo A."/>
            <person name="Kohler A."/>
            <person name="Nagy L.G."/>
            <person name="Floudas D."/>
            <person name="Copeland A."/>
            <person name="Barry K.W."/>
            <person name="Cichocki N."/>
            <person name="Veneault-Fourrey C."/>
            <person name="LaButti K."/>
            <person name="Lindquist E.A."/>
            <person name="Lipzen A."/>
            <person name="Lundell T."/>
            <person name="Morin E."/>
            <person name="Murat C."/>
            <person name="Sun H."/>
            <person name="Tunlid A."/>
            <person name="Henrissat B."/>
            <person name="Grigoriev I.V."/>
            <person name="Hibbett D.S."/>
            <person name="Martin F."/>
            <person name="Nordberg H.P."/>
            <person name="Cantor M.N."/>
            <person name="Hua S.X."/>
        </authorList>
    </citation>
    <scope>NUCLEOTIDE SEQUENCE [LARGE SCALE GENOMIC DNA]</scope>
    <source>
        <strain evidence="1 2">LaAM-08-1</strain>
    </source>
</reference>
<accession>A0A0C9Y8B8</accession>
<dbReference type="Proteomes" id="UP000054477">
    <property type="component" value="Unassembled WGS sequence"/>
</dbReference>
<dbReference type="HOGENOM" id="CLU_085438_0_0_1"/>
<sequence length="248" mass="28098">MILYLAGDASSAVTYRQAITQIRSRAETVHIYEFESTRMNYKPHIICLIKRTEGPCGVNQAAHASWSIYAYQALRDLLQHPQPTATPGCDFIAASEQKLGQRKKEPDSGIVPIGSKRPSIVIEVGSSESLTQLKIDAQLWLEHMPEVQLVILVLIDLPAAAHPDLPVITIQLWRGFPPPNRHPSGQAQTRVARMVWQKDWTQNASPLYLLLTDIFRGQVPPEYGQHDRVRLDTVTWRETILRGWQRHS</sequence>
<evidence type="ECO:0000313" key="2">
    <source>
        <dbReference type="Proteomes" id="UP000054477"/>
    </source>
</evidence>
<gene>
    <name evidence="1" type="ORF">K443DRAFT_670906</name>
</gene>
<reference evidence="2" key="2">
    <citation type="submission" date="2015-01" db="EMBL/GenBank/DDBJ databases">
        <title>Evolutionary Origins and Diversification of the Mycorrhizal Mutualists.</title>
        <authorList>
            <consortium name="DOE Joint Genome Institute"/>
            <consortium name="Mycorrhizal Genomics Consortium"/>
            <person name="Kohler A."/>
            <person name="Kuo A."/>
            <person name="Nagy L.G."/>
            <person name="Floudas D."/>
            <person name="Copeland A."/>
            <person name="Barry K.W."/>
            <person name="Cichocki N."/>
            <person name="Veneault-Fourrey C."/>
            <person name="LaButti K."/>
            <person name="Lindquist E.A."/>
            <person name="Lipzen A."/>
            <person name="Lundell T."/>
            <person name="Morin E."/>
            <person name="Murat C."/>
            <person name="Riley R."/>
            <person name="Ohm R."/>
            <person name="Sun H."/>
            <person name="Tunlid A."/>
            <person name="Henrissat B."/>
            <person name="Grigoriev I.V."/>
            <person name="Hibbett D.S."/>
            <person name="Martin F."/>
        </authorList>
    </citation>
    <scope>NUCLEOTIDE SEQUENCE [LARGE SCALE GENOMIC DNA]</scope>
    <source>
        <strain evidence="2">LaAM-08-1</strain>
    </source>
</reference>